<evidence type="ECO:0000313" key="7">
    <source>
        <dbReference type="Proteomes" id="UP001182556"/>
    </source>
</evidence>
<reference evidence="6" key="1">
    <citation type="submission" date="2023-02" db="EMBL/GenBank/DDBJ databases">
        <title>Identification and recombinant expression of a fungal hydrolase from Papiliotrema laurentii that hydrolyzes apple cutin and clears colloidal polyester polyurethane.</title>
        <authorList>
            <consortium name="DOE Joint Genome Institute"/>
            <person name="Roman V.A."/>
            <person name="Bojanowski C."/>
            <person name="Crable B.R."/>
            <person name="Wagner D.N."/>
            <person name="Hung C.S."/>
            <person name="Nadeau L.J."/>
            <person name="Schratz L."/>
            <person name="Haridas S."/>
            <person name="Pangilinan J."/>
            <person name="Lipzen A."/>
            <person name="Na H."/>
            <person name="Yan M."/>
            <person name="Ng V."/>
            <person name="Grigoriev I.V."/>
            <person name="Spatafora J.W."/>
            <person name="Barlow D."/>
            <person name="Biffinger J."/>
            <person name="Kelley-Loughnane N."/>
            <person name="Varaljay V.A."/>
            <person name="Crookes-Goodson W.J."/>
        </authorList>
    </citation>
    <scope>NUCLEOTIDE SEQUENCE</scope>
    <source>
        <strain evidence="6">5307AH</strain>
    </source>
</reference>
<evidence type="ECO:0000313" key="6">
    <source>
        <dbReference type="EMBL" id="KAK1923642.1"/>
    </source>
</evidence>
<name>A0AAD9CX19_PAPLA</name>
<evidence type="ECO:0000256" key="4">
    <source>
        <dbReference type="RuleBase" id="RU110713"/>
    </source>
</evidence>
<dbReference type="PANTHER" id="PTHR13848">
    <property type="entry name" value="PROTEIN YIPPEE-LIKE CG15309-RELATED"/>
    <property type="match status" value="1"/>
</dbReference>
<protein>
    <recommendedName>
        <fullName evidence="4">Protein yippee-like</fullName>
    </recommendedName>
</protein>
<keyword evidence="3" id="KW-0862">Zinc</keyword>
<accession>A0AAD9CX19</accession>
<sequence>MGRTFRVYLAGEMVFACKKCGNHLAVSESVISKSFNGQHGRAVLIHHAVNVTLGEPEDRLMRTGNHTVRDIYCRVCNTIIGWKYDKAYEHQEKYKEGKYILERELIDEIPEPTHASDKPHIEEIITSVLPVLNNA</sequence>
<dbReference type="AlphaFoldDB" id="A0AAD9CX19"/>
<comment type="caution">
    <text evidence="6">The sequence shown here is derived from an EMBL/GenBank/DDBJ whole genome shotgun (WGS) entry which is preliminary data.</text>
</comment>
<gene>
    <name evidence="6" type="ORF">DB88DRAFT_439271</name>
</gene>
<evidence type="ECO:0000256" key="3">
    <source>
        <dbReference type="ARBA" id="ARBA00022833"/>
    </source>
</evidence>
<comment type="similarity">
    <text evidence="1 4">Belongs to the yippee family.</text>
</comment>
<evidence type="ECO:0000256" key="1">
    <source>
        <dbReference type="ARBA" id="ARBA00005613"/>
    </source>
</evidence>
<dbReference type="InterPro" id="IPR034751">
    <property type="entry name" value="Yippee"/>
</dbReference>
<dbReference type="GO" id="GO:0046872">
    <property type="term" value="F:metal ion binding"/>
    <property type="evidence" value="ECO:0007669"/>
    <property type="project" value="UniProtKB-KW"/>
</dbReference>
<organism evidence="6 7">
    <name type="scientific">Papiliotrema laurentii</name>
    <name type="common">Cryptococcus laurentii</name>
    <dbReference type="NCBI Taxonomy" id="5418"/>
    <lineage>
        <taxon>Eukaryota</taxon>
        <taxon>Fungi</taxon>
        <taxon>Dikarya</taxon>
        <taxon>Basidiomycota</taxon>
        <taxon>Agaricomycotina</taxon>
        <taxon>Tremellomycetes</taxon>
        <taxon>Tremellales</taxon>
        <taxon>Rhynchogastremaceae</taxon>
        <taxon>Papiliotrema</taxon>
    </lineage>
</organism>
<evidence type="ECO:0000256" key="2">
    <source>
        <dbReference type="ARBA" id="ARBA00022723"/>
    </source>
</evidence>
<proteinExistence type="inferred from homology"/>
<keyword evidence="7" id="KW-1185">Reference proteome</keyword>
<dbReference type="Proteomes" id="UP001182556">
    <property type="component" value="Unassembled WGS sequence"/>
</dbReference>
<dbReference type="InterPro" id="IPR004910">
    <property type="entry name" value="Yippee/Mis18/Cereblon"/>
</dbReference>
<evidence type="ECO:0000259" key="5">
    <source>
        <dbReference type="PROSITE" id="PS51792"/>
    </source>
</evidence>
<keyword evidence="2" id="KW-0479">Metal-binding</keyword>
<dbReference type="InterPro" id="IPR039058">
    <property type="entry name" value="Yippee_fam"/>
</dbReference>
<feature type="domain" description="Yippee" evidence="5">
    <location>
        <begin position="13"/>
        <end position="110"/>
    </location>
</feature>
<dbReference type="EMBL" id="JAODAN010000006">
    <property type="protein sequence ID" value="KAK1923642.1"/>
    <property type="molecule type" value="Genomic_DNA"/>
</dbReference>
<dbReference type="PROSITE" id="PS51792">
    <property type="entry name" value="YIPPEE"/>
    <property type="match status" value="1"/>
</dbReference>
<dbReference type="Pfam" id="PF03226">
    <property type="entry name" value="Yippee-Mis18"/>
    <property type="match status" value="1"/>
</dbReference>